<dbReference type="Gene3D" id="1.25.40.10">
    <property type="entry name" value="Tetratricopeptide repeat domain"/>
    <property type="match status" value="1"/>
</dbReference>
<dbReference type="Pfam" id="PF13414">
    <property type="entry name" value="TPR_11"/>
    <property type="match status" value="1"/>
</dbReference>
<dbReference type="InterPro" id="IPR011990">
    <property type="entry name" value="TPR-like_helical_dom_sf"/>
</dbReference>
<proteinExistence type="predicted"/>
<name>A0A1H8BXB7_9PROT</name>
<gene>
    <name evidence="1" type="ORF">SAMN05216325_103170</name>
</gene>
<dbReference type="Proteomes" id="UP000199459">
    <property type="component" value="Unassembled WGS sequence"/>
</dbReference>
<accession>A0A1H8BXB7</accession>
<reference evidence="1 2" key="1">
    <citation type="submission" date="2016-10" db="EMBL/GenBank/DDBJ databases">
        <authorList>
            <person name="de Groot N.N."/>
        </authorList>
    </citation>
    <scope>NUCLEOTIDE SEQUENCE [LARGE SCALE GENOMIC DNA]</scope>
    <source>
        <strain evidence="1 2">Nm22</strain>
    </source>
</reference>
<dbReference type="EMBL" id="FOCP01000003">
    <property type="protein sequence ID" value="SEM87510.1"/>
    <property type="molecule type" value="Genomic_DNA"/>
</dbReference>
<sequence>MHSPPMDTIKYINQPIVRILALLFVMITGPVFAGPYCGEVDNTTFGPFDYTDPTKKEELKVVETHHFDRNVENLIAGTTSSIGGDLNYTLSAFPNHHKALHTLSRLALRDKISRPEGTRYTVLCYFDRAIRFKPKDPVVRVIFSNHLLKQNKLDMALEQLQIANDIEPDNPTTNYNLGLLYLKKRNYEKALLHAKKAYEQNFPLPGLKNKLVAAGKWK</sequence>
<protein>
    <submittedName>
        <fullName evidence="1">TPR repeat-containing protein</fullName>
    </submittedName>
</protein>
<evidence type="ECO:0000313" key="2">
    <source>
        <dbReference type="Proteomes" id="UP000199459"/>
    </source>
</evidence>
<dbReference type="STRING" id="917.SAMN05216326_10440"/>
<dbReference type="RefSeq" id="WP_245738815.1">
    <property type="nucleotide sequence ID" value="NZ_FOCP01000003.1"/>
</dbReference>
<evidence type="ECO:0000313" key="1">
    <source>
        <dbReference type="EMBL" id="SEM87510.1"/>
    </source>
</evidence>
<dbReference type="AlphaFoldDB" id="A0A1H8BXB7"/>
<organism evidence="1 2">
    <name type="scientific">Nitrosomonas marina</name>
    <dbReference type="NCBI Taxonomy" id="917"/>
    <lineage>
        <taxon>Bacteria</taxon>
        <taxon>Pseudomonadati</taxon>
        <taxon>Pseudomonadota</taxon>
        <taxon>Betaproteobacteria</taxon>
        <taxon>Nitrosomonadales</taxon>
        <taxon>Nitrosomonadaceae</taxon>
        <taxon>Nitrosomonas</taxon>
    </lineage>
</organism>
<dbReference type="SUPFAM" id="SSF48452">
    <property type="entry name" value="TPR-like"/>
    <property type="match status" value="1"/>
</dbReference>